<accession>A0A4U3MIL1</accession>
<dbReference type="AlphaFoldDB" id="A0A4U3MIL1"/>
<name>A0A4U3MIL1_9ACTN</name>
<comment type="caution">
    <text evidence="1">The sequence shown here is derived from an EMBL/GenBank/DDBJ whole genome shotgun (WGS) entry which is preliminary data.</text>
</comment>
<sequence length="647" mass="69675">MHHDPLLPPVVARALDDYRALLAEHGITWGEPPIGYVRMLSFLRFPDEAYQMSGDTDLDRAFRDAVSGREAPDGLTVLRLTSGGYILEARSCAVLSATPVAGVLLVDSARTTTATVTLDGTEHVIGSGGARLAEFTSDSDLRCDGEPVDLSVLTRAAVPARLRLKAGFPCRWSVTSTDGQGWWPDGVPHRRDYHGVPYFHGDDVTVAVPAEPLVVGVTRGMEYELAETQVVPSPWRETTVELTPSRVYDAAAKGWYGADLHVHLNWAGDVVAAPAEAAVMQHGEDLHVLNLVAGNVAGRRVYDQEALHHWAGRDLPWSDAGHVARMGVEYRNDLLGHVHAFGLAAPPSIYHTGFLDDADWPPNGAACGELRELQAVLGYAHPFHGPVATPGDVIGAAQRDCNARALVVDAALGLVDGVELLHFSEFSGTVEVYRRLLGAGNRLAALAGTDSMLSYTRQDTVSSPPGWERVYARLGGPLSAEAYAHAVRQGRTFATTGPWLELTAGGAEIGDTWCLAAGDEVEIVARSVGPEVERLEIVTADGVVAAGPGGELRTTLTITEPTYVVATASGGPHRRSLHRRVYAHTSPIYVDVAGRPVARVEDVRWCLDWLALLDQTVRSHARLDSPSQLADHLDLIEKAAQIYRARL</sequence>
<dbReference type="InterPro" id="IPR016195">
    <property type="entry name" value="Pol/histidinol_Pase-like"/>
</dbReference>
<gene>
    <name evidence="1" type="ORF">FDA94_10375</name>
</gene>
<evidence type="ECO:0000313" key="1">
    <source>
        <dbReference type="EMBL" id="TKK89328.1"/>
    </source>
</evidence>
<organism evidence="1 2">
    <name type="scientific">Herbidospora galbida</name>
    <dbReference type="NCBI Taxonomy" id="2575442"/>
    <lineage>
        <taxon>Bacteria</taxon>
        <taxon>Bacillati</taxon>
        <taxon>Actinomycetota</taxon>
        <taxon>Actinomycetes</taxon>
        <taxon>Streptosporangiales</taxon>
        <taxon>Streptosporangiaceae</taxon>
        <taxon>Herbidospora</taxon>
    </lineage>
</organism>
<evidence type="ECO:0000313" key="2">
    <source>
        <dbReference type="Proteomes" id="UP000308705"/>
    </source>
</evidence>
<keyword evidence="2" id="KW-1185">Reference proteome</keyword>
<evidence type="ECO:0008006" key="3">
    <source>
        <dbReference type="Google" id="ProtNLM"/>
    </source>
</evidence>
<dbReference type="EMBL" id="SZQA01000007">
    <property type="protein sequence ID" value="TKK89328.1"/>
    <property type="molecule type" value="Genomic_DNA"/>
</dbReference>
<proteinExistence type="predicted"/>
<dbReference type="Gene3D" id="3.20.20.140">
    <property type="entry name" value="Metal-dependent hydrolases"/>
    <property type="match status" value="1"/>
</dbReference>
<dbReference type="RefSeq" id="WP_137246834.1">
    <property type="nucleotide sequence ID" value="NZ_SZQA01000007.1"/>
</dbReference>
<protein>
    <recommendedName>
        <fullName evidence="3">CehA/McbA family metallohydrolase</fullName>
    </recommendedName>
</protein>
<dbReference type="Proteomes" id="UP000308705">
    <property type="component" value="Unassembled WGS sequence"/>
</dbReference>
<dbReference type="SUPFAM" id="SSF89550">
    <property type="entry name" value="PHP domain-like"/>
    <property type="match status" value="1"/>
</dbReference>
<reference evidence="1 2" key="1">
    <citation type="submission" date="2019-04" db="EMBL/GenBank/DDBJ databases">
        <title>Herbidospora sp. NEAU-GS14.nov., a novel actinomycete isolated from soil.</title>
        <authorList>
            <person name="Han L."/>
        </authorList>
    </citation>
    <scope>NUCLEOTIDE SEQUENCE [LARGE SCALE GENOMIC DNA]</scope>
    <source>
        <strain evidence="1 2">NEAU-GS14</strain>
    </source>
</reference>
<dbReference type="NCBIfam" id="NF038032">
    <property type="entry name" value="CehA_McbA_metalo"/>
    <property type="match status" value="1"/>
</dbReference>
<dbReference type="OrthoDB" id="249168at2"/>